<dbReference type="GO" id="GO:0004803">
    <property type="term" value="F:transposase activity"/>
    <property type="evidence" value="ECO:0007669"/>
    <property type="project" value="InterPro"/>
</dbReference>
<dbReference type="GO" id="GO:0003677">
    <property type="term" value="F:DNA binding"/>
    <property type="evidence" value="ECO:0007669"/>
    <property type="project" value="InterPro"/>
</dbReference>
<dbReference type="PANTHER" id="PTHR34322">
    <property type="entry name" value="TRANSPOSASE, Y1_TNP DOMAIN-CONTAINING"/>
    <property type="match status" value="1"/>
</dbReference>
<dbReference type="GO" id="GO:0006313">
    <property type="term" value="P:DNA transposition"/>
    <property type="evidence" value="ECO:0007669"/>
    <property type="project" value="InterPro"/>
</dbReference>
<gene>
    <name evidence="2" type="ORF">TALK_16465</name>
</gene>
<dbReference type="InterPro" id="IPR002686">
    <property type="entry name" value="Transposase_17"/>
</dbReference>
<dbReference type="OrthoDB" id="9794403at2"/>
<proteinExistence type="predicted"/>
<dbReference type="Gene3D" id="3.30.70.1290">
    <property type="entry name" value="Transposase IS200-like"/>
    <property type="match status" value="1"/>
</dbReference>
<dbReference type="STRING" id="1293890.TALK_16465"/>
<dbReference type="AlphaFoldDB" id="A0A1Y2L832"/>
<dbReference type="Proteomes" id="UP000193396">
    <property type="component" value="Unassembled WGS sequence"/>
</dbReference>
<dbReference type="SMART" id="SM01321">
    <property type="entry name" value="Y1_Tnp"/>
    <property type="match status" value="1"/>
</dbReference>
<evidence type="ECO:0000259" key="1">
    <source>
        <dbReference type="SMART" id="SM01321"/>
    </source>
</evidence>
<sequence>MPRTSRTIVPNFPHHIVQRGHNRQTVFASDADFQHYLDDLRTVSQALEVKVYAFCLMTNHVHLLLDPGAHPDQLAKLMKTLAGRMTRYRNKLEGRSGTLWEGRFKSSPVQIDSYLLECCRYIDLNPVRAGMTAHAKQYPWSSYPYRTAESAQNWLAPLPGTKHWGTGPTRQKRYADFVAEGVSPERYDQIHTAIQRNQLTGTQKFVDEIARIIGKRLEQRGPGRPRKNIEAGSD</sequence>
<evidence type="ECO:0000313" key="3">
    <source>
        <dbReference type="Proteomes" id="UP000193396"/>
    </source>
</evidence>
<protein>
    <submittedName>
        <fullName evidence="2">Transposase</fullName>
    </submittedName>
</protein>
<accession>A0A1Y2L832</accession>
<reference evidence="2 3" key="1">
    <citation type="submission" date="2014-03" db="EMBL/GenBank/DDBJ databases">
        <title>The draft genome sequence of Thalassospira alkalitolerans JCM 18968.</title>
        <authorList>
            <person name="Lai Q."/>
            <person name="Shao Z."/>
        </authorList>
    </citation>
    <scope>NUCLEOTIDE SEQUENCE [LARGE SCALE GENOMIC DNA]</scope>
    <source>
        <strain evidence="2 3">JCM 18968</strain>
    </source>
</reference>
<dbReference type="PANTHER" id="PTHR34322:SF2">
    <property type="entry name" value="TRANSPOSASE IS200-LIKE DOMAIN-CONTAINING PROTEIN"/>
    <property type="match status" value="1"/>
</dbReference>
<name>A0A1Y2L832_9PROT</name>
<feature type="domain" description="Transposase IS200-like" evidence="1">
    <location>
        <begin position="9"/>
        <end position="125"/>
    </location>
</feature>
<evidence type="ECO:0000313" key="2">
    <source>
        <dbReference type="EMBL" id="OSQ46206.1"/>
    </source>
</evidence>
<dbReference type="RefSeq" id="WP_085620239.1">
    <property type="nucleotide sequence ID" value="NZ_JFKB01000012.1"/>
</dbReference>
<dbReference type="SUPFAM" id="SSF143422">
    <property type="entry name" value="Transposase IS200-like"/>
    <property type="match status" value="1"/>
</dbReference>
<keyword evidence="3" id="KW-1185">Reference proteome</keyword>
<dbReference type="Pfam" id="PF01797">
    <property type="entry name" value="Y1_Tnp"/>
    <property type="match status" value="1"/>
</dbReference>
<dbReference type="InterPro" id="IPR036515">
    <property type="entry name" value="Transposase_17_sf"/>
</dbReference>
<comment type="caution">
    <text evidence="2">The sequence shown here is derived from an EMBL/GenBank/DDBJ whole genome shotgun (WGS) entry which is preliminary data.</text>
</comment>
<dbReference type="EMBL" id="JFKB01000012">
    <property type="protein sequence ID" value="OSQ46206.1"/>
    <property type="molecule type" value="Genomic_DNA"/>
</dbReference>
<organism evidence="2 3">
    <name type="scientific">Thalassospira alkalitolerans</name>
    <dbReference type="NCBI Taxonomy" id="1293890"/>
    <lineage>
        <taxon>Bacteria</taxon>
        <taxon>Pseudomonadati</taxon>
        <taxon>Pseudomonadota</taxon>
        <taxon>Alphaproteobacteria</taxon>
        <taxon>Rhodospirillales</taxon>
        <taxon>Thalassospiraceae</taxon>
        <taxon>Thalassospira</taxon>
    </lineage>
</organism>